<accession>A0A2N6QPE9</accession>
<dbReference type="InterPro" id="IPR054399">
    <property type="entry name" value="Fervidolysin-like_N_prodom"/>
</dbReference>
<name>A0A2N6QPE9_9BACT</name>
<dbReference type="EMBL" id="PNGJ01000008">
    <property type="protein sequence ID" value="PMC23511.1"/>
    <property type="molecule type" value="Genomic_DNA"/>
</dbReference>
<dbReference type="AlphaFoldDB" id="A0A2N6QPE9"/>
<dbReference type="Pfam" id="PF22148">
    <property type="entry name" value="Fervidolysin_NPro-like"/>
    <property type="match status" value="1"/>
</dbReference>
<gene>
    <name evidence="2" type="ORF">CJ231_09710</name>
</gene>
<organism evidence="2 3">
    <name type="scientific">Hoylesella buccalis</name>
    <dbReference type="NCBI Taxonomy" id="28127"/>
    <lineage>
        <taxon>Bacteria</taxon>
        <taxon>Pseudomonadati</taxon>
        <taxon>Bacteroidota</taxon>
        <taxon>Bacteroidia</taxon>
        <taxon>Bacteroidales</taxon>
        <taxon>Prevotellaceae</taxon>
        <taxon>Hoylesella</taxon>
    </lineage>
</organism>
<evidence type="ECO:0000259" key="1">
    <source>
        <dbReference type="Pfam" id="PF22148"/>
    </source>
</evidence>
<comment type="caution">
    <text evidence="2">The sequence shown here is derived from an EMBL/GenBank/DDBJ whole genome shotgun (WGS) entry which is preliminary data.</text>
</comment>
<reference evidence="2 3" key="1">
    <citation type="submission" date="2017-09" db="EMBL/GenBank/DDBJ databases">
        <title>Bacterial strain isolated from the female urinary microbiota.</title>
        <authorList>
            <person name="Thomas-White K."/>
            <person name="Kumar N."/>
            <person name="Forster S."/>
            <person name="Putonti C."/>
            <person name="Lawley T."/>
            <person name="Wolfe A.J."/>
        </authorList>
    </citation>
    <scope>NUCLEOTIDE SEQUENCE [LARGE SCALE GENOMIC DNA]</scope>
    <source>
        <strain evidence="2 3">UMB0536</strain>
    </source>
</reference>
<proteinExistence type="predicted"/>
<dbReference type="Proteomes" id="UP000235564">
    <property type="component" value="Unassembled WGS sequence"/>
</dbReference>
<feature type="domain" description="Fervidolysin-like N-terminal prodomain" evidence="1">
    <location>
        <begin position="17"/>
        <end position="94"/>
    </location>
</feature>
<protein>
    <recommendedName>
        <fullName evidence="1">Fervidolysin-like N-terminal prodomain domain-containing protein</fullName>
    </recommendedName>
</protein>
<evidence type="ECO:0000313" key="3">
    <source>
        <dbReference type="Proteomes" id="UP000235564"/>
    </source>
</evidence>
<evidence type="ECO:0000313" key="2">
    <source>
        <dbReference type="EMBL" id="PMC23511.1"/>
    </source>
</evidence>
<sequence length="103" mass="11561">MIVLTCSGCAVNRDSADKVVAEQPAGTRYSKNTLMVFYDAHIGKEPLLNAFKKMNCKVLHEYRLSCGFAIKVPDGKSLRKTAKRLTKVHGVTYVTRDQIQEQK</sequence>